<organism evidence="2 3">
    <name type="scientific">Nyssa sinensis</name>
    <dbReference type="NCBI Taxonomy" id="561372"/>
    <lineage>
        <taxon>Eukaryota</taxon>
        <taxon>Viridiplantae</taxon>
        <taxon>Streptophyta</taxon>
        <taxon>Embryophyta</taxon>
        <taxon>Tracheophyta</taxon>
        <taxon>Spermatophyta</taxon>
        <taxon>Magnoliopsida</taxon>
        <taxon>eudicotyledons</taxon>
        <taxon>Gunneridae</taxon>
        <taxon>Pentapetalae</taxon>
        <taxon>asterids</taxon>
        <taxon>Cornales</taxon>
        <taxon>Nyssaceae</taxon>
        <taxon>Nyssa</taxon>
    </lineage>
</organism>
<accession>A0A5J5BWH7</accession>
<dbReference type="AlphaFoldDB" id="A0A5J5BWH7"/>
<name>A0A5J5BWH7_9ASTE</name>
<keyword evidence="3" id="KW-1185">Reference proteome</keyword>
<feature type="compositionally biased region" description="Basic and acidic residues" evidence="1">
    <location>
        <begin position="9"/>
        <end position="21"/>
    </location>
</feature>
<dbReference type="EMBL" id="CM018032">
    <property type="protein sequence ID" value="KAA8547198.1"/>
    <property type="molecule type" value="Genomic_DNA"/>
</dbReference>
<evidence type="ECO:0000313" key="2">
    <source>
        <dbReference type="EMBL" id="KAA8547198.1"/>
    </source>
</evidence>
<feature type="region of interest" description="Disordered" evidence="1">
    <location>
        <begin position="1"/>
        <end position="21"/>
    </location>
</feature>
<dbReference type="Proteomes" id="UP000325577">
    <property type="component" value="Linkage Group LG1"/>
</dbReference>
<evidence type="ECO:0000313" key="3">
    <source>
        <dbReference type="Proteomes" id="UP000325577"/>
    </source>
</evidence>
<sequence>MTTGNITEASRRRSDTLGRHGDDDLAVGLDFEAEVFAAELVRRIKKSYVSIVGLELSCHGFGWDQLGTAELAEAAVAAEAENGMQAGFVYWCTGNSEVEV</sequence>
<gene>
    <name evidence="2" type="ORF">F0562_003646</name>
</gene>
<evidence type="ECO:0000256" key="1">
    <source>
        <dbReference type="SAM" id="MobiDB-lite"/>
    </source>
</evidence>
<reference evidence="2 3" key="1">
    <citation type="submission" date="2019-09" db="EMBL/GenBank/DDBJ databases">
        <title>A chromosome-level genome assembly of the Chinese tupelo Nyssa sinensis.</title>
        <authorList>
            <person name="Yang X."/>
            <person name="Kang M."/>
            <person name="Yang Y."/>
            <person name="Xiong H."/>
            <person name="Wang M."/>
            <person name="Zhang Z."/>
            <person name="Wang Z."/>
            <person name="Wu H."/>
            <person name="Ma T."/>
            <person name="Liu J."/>
            <person name="Xi Z."/>
        </authorList>
    </citation>
    <scope>NUCLEOTIDE SEQUENCE [LARGE SCALE GENOMIC DNA]</scope>
    <source>
        <strain evidence="2">J267</strain>
        <tissue evidence="2">Leaf</tissue>
    </source>
</reference>
<protein>
    <submittedName>
        <fullName evidence="2">Uncharacterized protein</fullName>
    </submittedName>
</protein>
<proteinExistence type="predicted"/>